<dbReference type="GO" id="GO:0019363">
    <property type="term" value="P:pyridine nucleotide biosynthetic process"/>
    <property type="evidence" value="ECO:0007669"/>
    <property type="project" value="UniProtKB-KW"/>
</dbReference>
<evidence type="ECO:0000313" key="10">
    <source>
        <dbReference type="Proteomes" id="UP000325003"/>
    </source>
</evidence>
<dbReference type="Gene3D" id="3.40.50.850">
    <property type="entry name" value="Isochorismatase-like"/>
    <property type="match status" value="1"/>
</dbReference>
<dbReference type="Proteomes" id="UP000325003">
    <property type="component" value="Unassembled WGS sequence"/>
</dbReference>
<dbReference type="AlphaFoldDB" id="A0A5B1L8R6"/>
<keyword evidence="10" id="KW-1185">Reference proteome</keyword>
<evidence type="ECO:0000256" key="3">
    <source>
        <dbReference type="ARBA" id="ARBA00022723"/>
    </source>
</evidence>
<evidence type="ECO:0000256" key="7">
    <source>
        <dbReference type="ARBA" id="ARBA00043224"/>
    </source>
</evidence>
<sequence length="190" mass="19684">MSKALIVVDVQNDFVEGGSLAVTGGRDVATRITAHLAAHAGDYAVIAASRDWHHGHDTNSGHFAAPGEDPDFLNTWPVHCVDDSPGSDYAPELVTDAVTHHVRKGQGVPAYSAFEGITDDGAALADVLRTAGVTEVDVTGIATDYCVRATALDARREGFAVRLLDGLHAGVAPETSAAAVAEMAEAGVEL</sequence>
<evidence type="ECO:0000313" key="9">
    <source>
        <dbReference type="EMBL" id="KAA1417022.1"/>
    </source>
</evidence>
<accession>A0A5B1L8R6</accession>
<keyword evidence="3" id="KW-0479">Metal-binding</keyword>
<dbReference type="EC" id="3.5.1.19" evidence="6"/>
<evidence type="ECO:0000256" key="1">
    <source>
        <dbReference type="ARBA" id="ARBA00006336"/>
    </source>
</evidence>
<evidence type="ECO:0000256" key="6">
    <source>
        <dbReference type="ARBA" id="ARBA00039017"/>
    </source>
</evidence>
<dbReference type="PANTHER" id="PTHR11080">
    <property type="entry name" value="PYRAZINAMIDASE/NICOTINAMIDASE"/>
    <property type="match status" value="1"/>
</dbReference>
<gene>
    <name evidence="9" type="ORF">F0U44_17750</name>
</gene>
<dbReference type="InterPro" id="IPR036380">
    <property type="entry name" value="Isochorismatase-like_sf"/>
</dbReference>
<dbReference type="InterPro" id="IPR052347">
    <property type="entry name" value="Isochorismatase_Nicotinamidase"/>
</dbReference>
<keyword evidence="4" id="KW-0378">Hydrolase</keyword>
<evidence type="ECO:0000256" key="4">
    <source>
        <dbReference type="ARBA" id="ARBA00022801"/>
    </source>
</evidence>
<reference evidence="9 10" key="1">
    <citation type="submission" date="2019-09" db="EMBL/GenBank/DDBJ databases">
        <title>Nocardioides panacisoli sp. nov., isolated from the soil of a ginseng field.</title>
        <authorList>
            <person name="Cho C."/>
        </authorList>
    </citation>
    <scope>NUCLEOTIDE SEQUENCE [LARGE SCALE GENOMIC DNA]</scope>
    <source>
        <strain evidence="9 10">BN130099</strain>
    </source>
</reference>
<name>A0A5B1L8R6_9ACTN</name>
<comment type="similarity">
    <text evidence="1">Belongs to the isochorismatase family.</text>
</comment>
<dbReference type="RefSeq" id="WP_149729692.1">
    <property type="nucleotide sequence ID" value="NZ_VUJV01000006.1"/>
</dbReference>
<reference evidence="9 10" key="2">
    <citation type="submission" date="2019-09" db="EMBL/GenBank/DDBJ databases">
        <authorList>
            <person name="Jin C."/>
        </authorList>
    </citation>
    <scope>NUCLEOTIDE SEQUENCE [LARGE SCALE GENOMIC DNA]</scope>
    <source>
        <strain evidence="9 10">BN130099</strain>
    </source>
</reference>
<feature type="domain" description="Isochorismatase-like" evidence="8">
    <location>
        <begin position="4"/>
        <end position="189"/>
    </location>
</feature>
<dbReference type="PANTHER" id="PTHR11080:SF2">
    <property type="entry name" value="LD05707P"/>
    <property type="match status" value="1"/>
</dbReference>
<dbReference type="SUPFAM" id="SSF52499">
    <property type="entry name" value="Isochorismatase-like hydrolases"/>
    <property type="match status" value="1"/>
</dbReference>
<proteinExistence type="inferred from homology"/>
<protein>
    <recommendedName>
        <fullName evidence="6">nicotinamidase</fullName>
        <ecNumber evidence="6">3.5.1.19</ecNumber>
    </recommendedName>
    <alternativeName>
        <fullName evidence="7">Nicotinamide deamidase</fullName>
    </alternativeName>
</protein>
<dbReference type="Pfam" id="PF00857">
    <property type="entry name" value="Isochorismatase"/>
    <property type="match status" value="1"/>
</dbReference>
<evidence type="ECO:0000256" key="5">
    <source>
        <dbReference type="ARBA" id="ARBA00037900"/>
    </source>
</evidence>
<dbReference type="GO" id="GO:0008936">
    <property type="term" value="F:nicotinamidase activity"/>
    <property type="evidence" value="ECO:0007669"/>
    <property type="project" value="UniProtKB-EC"/>
</dbReference>
<keyword evidence="2" id="KW-0662">Pyridine nucleotide biosynthesis</keyword>
<comment type="caution">
    <text evidence="9">The sequence shown here is derived from an EMBL/GenBank/DDBJ whole genome shotgun (WGS) entry which is preliminary data.</text>
</comment>
<dbReference type="InterPro" id="IPR000868">
    <property type="entry name" value="Isochorismatase-like_dom"/>
</dbReference>
<evidence type="ECO:0000256" key="2">
    <source>
        <dbReference type="ARBA" id="ARBA00022642"/>
    </source>
</evidence>
<evidence type="ECO:0000259" key="8">
    <source>
        <dbReference type="Pfam" id="PF00857"/>
    </source>
</evidence>
<dbReference type="GO" id="GO:0046872">
    <property type="term" value="F:metal ion binding"/>
    <property type="evidence" value="ECO:0007669"/>
    <property type="project" value="UniProtKB-KW"/>
</dbReference>
<dbReference type="EMBL" id="VUJV01000006">
    <property type="protein sequence ID" value="KAA1417022.1"/>
    <property type="molecule type" value="Genomic_DNA"/>
</dbReference>
<comment type="pathway">
    <text evidence="5">Cofactor biosynthesis; nicotinate biosynthesis; nicotinate from nicotinamide: step 1/1.</text>
</comment>
<organism evidence="9 10">
    <name type="scientific">Nocardioides humilatus</name>
    <dbReference type="NCBI Taxonomy" id="2607660"/>
    <lineage>
        <taxon>Bacteria</taxon>
        <taxon>Bacillati</taxon>
        <taxon>Actinomycetota</taxon>
        <taxon>Actinomycetes</taxon>
        <taxon>Propionibacteriales</taxon>
        <taxon>Nocardioidaceae</taxon>
        <taxon>Nocardioides</taxon>
    </lineage>
</organism>